<dbReference type="AlphaFoldDB" id="A0A1G5P473"/>
<organism evidence="2 3">
    <name type="scientific">Afifella marina DSM 2698</name>
    <dbReference type="NCBI Taxonomy" id="1120955"/>
    <lineage>
        <taxon>Bacteria</taxon>
        <taxon>Pseudomonadati</taxon>
        <taxon>Pseudomonadota</taxon>
        <taxon>Alphaproteobacteria</taxon>
        <taxon>Hyphomicrobiales</taxon>
        <taxon>Afifellaceae</taxon>
        <taxon>Afifella</taxon>
    </lineage>
</organism>
<dbReference type="RefSeq" id="WP_170130504.1">
    <property type="nucleotide sequence ID" value="NZ_FMVW01000009.1"/>
</dbReference>
<keyword evidence="1" id="KW-1133">Transmembrane helix</keyword>
<evidence type="ECO:0000256" key="1">
    <source>
        <dbReference type="SAM" id="Phobius"/>
    </source>
</evidence>
<dbReference type="Proteomes" id="UP000199347">
    <property type="component" value="Unassembled WGS sequence"/>
</dbReference>
<keyword evidence="1" id="KW-0472">Membrane</keyword>
<protein>
    <submittedName>
        <fullName evidence="2">Uncharacterized protein</fullName>
    </submittedName>
</protein>
<proteinExistence type="predicted"/>
<reference evidence="3" key="1">
    <citation type="submission" date="2016-10" db="EMBL/GenBank/DDBJ databases">
        <authorList>
            <person name="Varghese N."/>
            <person name="Submissions S."/>
        </authorList>
    </citation>
    <scope>NUCLEOTIDE SEQUENCE [LARGE SCALE GENOMIC DNA]</scope>
    <source>
        <strain evidence="3">DSM 2698</strain>
    </source>
</reference>
<evidence type="ECO:0000313" key="2">
    <source>
        <dbReference type="EMBL" id="SCZ44354.1"/>
    </source>
</evidence>
<feature type="transmembrane region" description="Helical" evidence="1">
    <location>
        <begin position="26"/>
        <end position="44"/>
    </location>
</feature>
<gene>
    <name evidence="2" type="ORF">SAMN03080610_03180</name>
</gene>
<keyword evidence="3" id="KW-1185">Reference proteome</keyword>
<dbReference type="EMBL" id="FMVW01000009">
    <property type="protein sequence ID" value="SCZ44354.1"/>
    <property type="molecule type" value="Genomic_DNA"/>
</dbReference>
<evidence type="ECO:0000313" key="3">
    <source>
        <dbReference type="Proteomes" id="UP000199347"/>
    </source>
</evidence>
<accession>A0A1G5P473</accession>
<sequence length="45" mass="4785">MSRFDARLDQTADRPTETDSRFTDTLVVSALGLSVFLVALGGLAA</sequence>
<dbReference type="STRING" id="1120955.SAMN03080610_03180"/>
<keyword evidence="1" id="KW-0812">Transmembrane</keyword>
<name>A0A1G5P473_AFIMA</name>